<feature type="chain" id="PRO_5022126122" evidence="1">
    <location>
        <begin position="46"/>
        <end position="198"/>
    </location>
</feature>
<dbReference type="OrthoDB" id="7353908at2"/>
<comment type="caution">
    <text evidence="2">The sequence shown here is derived from an EMBL/GenBank/DDBJ whole genome shotgun (WGS) entry which is preliminary data.</text>
</comment>
<keyword evidence="1" id="KW-0732">Signal</keyword>
<dbReference type="Proteomes" id="UP000321523">
    <property type="component" value="Unassembled WGS sequence"/>
</dbReference>
<dbReference type="EMBL" id="BJYZ01000042">
    <property type="protein sequence ID" value="GEO42459.1"/>
    <property type="molecule type" value="Genomic_DNA"/>
</dbReference>
<feature type="signal peptide" evidence="1">
    <location>
        <begin position="1"/>
        <end position="45"/>
    </location>
</feature>
<reference evidence="2 3" key="1">
    <citation type="submission" date="2019-07" db="EMBL/GenBank/DDBJ databases">
        <title>Whole genome shotgun sequence of Skermanella aerolata NBRC 106429.</title>
        <authorList>
            <person name="Hosoyama A."/>
            <person name="Uohara A."/>
            <person name="Ohji S."/>
            <person name="Ichikawa N."/>
        </authorList>
    </citation>
    <scope>NUCLEOTIDE SEQUENCE [LARGE SCALE GENOMIC DNA]</scope>
    <source>
        <strain evidence="2 3">NBRC 106429</strain>
    </source>
</reference>
<accession>A0A512E178</accession>
<evidence type="ECO:0000256" key="1">
    <source>
        <dbReference type="SAM" id="SignalP"/>
    </source>
</evidence>
<organism evidence="2 3">
    <name type="scientific">Skermanella aerolata</name>
    <dbReference type="NCBI Taxonomy" id="393310"/>
    <lineage>
        <taxon>Bacteria</taxon>
        <taxon>Pseudomonadati</taxon>
        <taxon>Pseudomonadota</taxon>
        <taxon>Alphaproteobacteria</taxon>
        <taxon>Rhodospirillales</taxon>
        <taxon>Azospirillaceae</taxon>
        <taxon>Skermanella</taxon>
    </lineage>
</organism>
<proteinExistence type="predicted"/>
<protein>
    <submittedName>
        <fullName evidence="2">Uncharacterized protein</fullName>
    </submittedName>
</protein>
<evidence type="ECO:0000313" key="3">
    <source>
        <dbReference type="Proteomes" id="UP000321523"/>
    </source>
</evidence>
<sequence length="198" mass="21367">MTIEQDRERNGAREQIAIGRPLRRLTHICATALLTLSCVFPGAQAQTPGRETAVLEGVNMAVVMPVDLAANPANAECGLTEPLVAEAIQLTVQAAGLRTELLAQAQPFTTITPGVYLIPTIATLRDSSSLCVTWLSLKAQSAHTLTLPSTQQRKTVQILYWDRGMLLSTPRGGHAGAVAAGLRQLASDFGEQWRRDQR</sequence>
<dbReference type="RefSeq" id="WP_044437565.1">
    <property type="nucleotide sequence ID" value="NZ_BJYZ01000042.1"/>
</dbReference>
<gene>
    <name evidence="2" type="ORF">SAE02_66070</name>
</gene>
<dbReference type="AlphaFoldDB" id="A0A512E178"/>
<evidence type="ECO:0000313" key="2">
    <source>
        <dbReference type="EMBL" id="GEO42459.1"/>
    </source>
</evidence>
<keyword evidence="3" id="KW-1185">Reference proteome</keyword>
<name>A0A512E178_9PROT</name>